<protein>
    <submittedName>
        <fullName evidence="2">Uncharacterized protein</fullName>
    </submittedName>
</protein>
<feature type="non-terminal residue" evidence="2">
    <location>
        <position position="82"/>
    </location>
</feature>
<organism evidence="2">
    <name type="scientific">Tanacetum cinerariifolium</name>
    <name type="common">Dalmatian daisy</name>
    <name type="synonym">Chrysanthemum cinerariifolium</name>
    <dbReference type="NCBI Taxonomy" id="118510"/>
    <lineage>
        <taxon>Eukaryota</taxon>
        <taxon>Viridiplantae</taxon>
        <taxon>Streptophyta</taxon>
        <taxon>Embryophyta</taxon>
        <taxon>Tracheophyta</taxon>
        <taxon>Spermatophyta</taxon>
        <taxon>Magnoliopsida</taxon>
        <taxon>eudicotyledons</taxon>
        <taxon>Gunneridae</taxon>
        <taxon>Pentapetalae</taxon>
        <taxon>asterids</taxon>
        <taxon>campanulids</taxon>
        <taxon>Asterales</taxon>
        <taxon>Asteraceae</taxon>
        <taxon>Asteroideae</taxon>
        <taxon>Anthemideae</taxon>
        <taxon>Anthemidinae</taxon>
        <taxon>Tanacetum</taxon>
    </lineage>
</organism>
<evidence type="ECO:0000313" key="2">
    <source>
        <dbReference type="EMBL" id="GFD59573.1"/>
    </source>
</evidence>
<reference evidence="2" key="1">
    <citation type="journal article" date="2019" name="Sci. Rep.">
        <title>Draft genome of Tanacetum cinerariifolium, the natural source of mosquito coil.</title>
        <authorList>
            <person name="Yamashiro T."/>
            <person name="Shiraishi A."/>
            <person name="Satake H."/>
            <person name="Nakayama K."/>
        </authorList>
    </citation>
    <scope>NUCLEOTIDE SEQUENCE</scope>
</reference>
<accession>A0A699XK44</accession>
<feature type="compositionally biased region" description="Polar residues" evidence="1">
    <location>
        <begin position="1"/>
        <end position="12"/>
    </location>
</feature>
<feature type="non-terminal residue" evidence="2">
    <location>
        <position position="1"/>
    </location>
</feature>
<evidence type="ECO:0000256" key="1">
    <source>
        <dbReference type="SAM" id="MobiDB-lite"/>
    </source>
</evidence>
<feature type="region of interest" description="Disordered" evidence="1">
    <location>
        <begin position="1"/>
        <end position="21"/>
    </location>
</feature>
<dbReference type="EMBL" id="BKCJ011866743">
    <property type="protein sequence ID" value="GFD59573.1"/>
    <property type="molecule type" value="Genomic_DNA"/>
</dbReference>
<proteinExistence type="predicted"/>
<comment type="caution">
    <text evidence="2">The sequence shown here is derived from an EMBL/GenBank/DDBJ whole genome shotgun (WGS) entry which is preliminary data.</text>
</comment>
<name>A0A699XK44_TANCI</name>
<gene>
    <name evidence="2" type="ORF">Tci_931542</name>
</gene>
<sequence>VVSRVSHLQSSRLEVEEDPRLGEREEVVGIDVEMDDIEPERPCARSRWGCDSVLAEGSARGGAEGALKMYCSSTDAITKDMA</sequence>
<dbReference type="AlphaFoldDB" id="A0A699XK44"/>